<evidence type="ECO:0000256" key="1">
    <source>
        <dbReference type="SAM" id="MobiDB-lite"/>
    </source>
</evidence>
<name>A0ABV0GGI7_9BURK</name>
<feature type="region of interest" description="Disordered" evidence="1">
    <location>
        <begin position="1"/>
        <end position="29"/>
    </location>
</feature>
<gene>
    <name evidence="2" type="ORF">ABDJ40_15330</name>
</gene>
<evidence type="ECO:0000313" key="2">
    <source>
        <dbReference type="EMBL" id="MEO3714137.1"/>
    </source>
</evidence>
<dbReference type="NCBIfam" id="TIGR04111">
    <property type="entry name" value="BcepMu_gp16"/>
    <property type="match status" value="1"/>
</dbReference>
<dbReference type="GO" id="GO:0003677">
    <property type="term" value="F:DNA binding"/>
    <property type="evidence" value="ECO:0007669"/>
    <property type="project" value="UniProtKB-KW"/>
</dbReference>
<sequence>MDDPQTDGLGAEGGKRYLHAQASPAAAKRTLQREGLTLSEFARMHGFKYRTVSEVIRGVNKGLYGEGHRVALALGLKQER</sequence>
<accession>A0ABV0GGI7</accession>
<keyword evidence="2" id="KW-0238">DNA-binding</keyword>
<comment type="caution">
    <text evidence="2">The sequence shown here is derived from an EMBL/GenBank/DDBJ whole genome shotgun (WGS) entry which is preliminary data.</text>
</comment>
<proteinExistence type="predicted"/>
<dbReference type="EMBL" id="JBDPZC010000007">
    <property type="protein sequence ID" value="MEO3714137.1"/>
    <property type="molecule type" value="Genomic_DNA"/>
</dbReference>
<organism evidence="2 3">
    <name type="scientific">Roseateles flavus</name>
    <dbReference type="NCBI Taxonomy" id="3149041"/>
    <lineage>
        <taxon>Bacteria</taxon>
        <taxon>Pseudomonadati</taxon>
        <taxon>Pseudomonadota</taxon>
        <taxon>Betaproteobacteria</taxon>
        <taxon>Burkholderiales</taxon>
        <taxon>Sphaerotilaceae</taxon>
        <taxon>Roseateles</taxon>
    </lineage>
</organism>
<dbReference type="InterPro" id="IPR026365">
    <property type="entry name" value="BcepMu_gp16"/>
</dbReference>
<keyword evidence="3" id="KW-1185">Reference proteome</keyword>
<protein>
    <submittedName>
        <fullName evidence="2">DNA-binding protein</fullName>
    </submittedName>
</protein>
<dbReference type="Proteomes" id="UP001462640">
    <property type="component" value="Unassembled WGS sequence"/>
</dbReference>
<reference evidence="2 3" key="1">
    <citation type="submission" date="2024-05" db="EMBL/GenBank/DDBJ databases">
        <title>Roseateles sp. 2.12 16S ribosomal RNA gene Genome sequencing and assembly.</title>
        <authorList>
            <person name="Woo H."/>
        </authorList>
    </citation>
    <scope>NUCLEOTIDE SEQUENCE [LARGE SCALE GENOMIC DNA]</scope>
    <source>
        <strain evidence="2 3">2.12</strain>
    </source>
</reference>
<dbReference type="RefSeq" id="WP_332108761.1">
    <property type="nucleotide sequence ID" value="NZ_JBDPZC010000007.1"/>
</dbReference>
<evidence type="ECO:0000313" key="3">
    <source>
        <dbReference type="Proteomes" id="UP001462640"/>
    </source>
</evidence>